<protein>
    <submittedName>
        <fullName evidence="2">SAV_915 family protein</fullName>
    </submittedName>
</protein>
<evidence type="ECO:0000313" key="2">
    <source>
        <dbReference type="EMBL" id="MFC7342041.1"/>
    </source>
</evidence>
<gene>
    <name evidence="2" type="ORF">ACFQRI_11530</name>
</gene>
<reference evidence="3" key="1">
    <citation type="journal article" date="2019" name="Int. J. Syst. Evol. Microbiol.">
        <title>The Global Catalogue of Microorganisms (GCM) 10K type strain sequencing project: providing services to taxonomists for standard genome sequencing and annotation.</title>
        <authorList>
            <consortium name="The Broad Institute Genomics Platform"/>
            <consortium name="The Broad Institute Genome Sequencing Center for Infectious Disease"/>
            <person name="Wu L."/>
            <person name="Ma J."/>
        </authorList>
    </citation>
    <scope>NUCLEOTIDE SEQUENCE [LARGE SCALE GENOMIC DNA]</scope>
    <source>
        <strain evidence="3">WLHS5</strain>
    </source>
</reference>
<keyword evidence="3" id="KW-1185">Reference proteome</keyword>
<feature type="compositionally biased region" description="Basic and acidic residues" evidence="1">
    <location>
        <begin position="1"/>
        <end position="10"/>
    </location>
</feature>
<proteinExistence type="predicted"/>
<feature type="compositionally biased region" description="Acidic residues" evidence="1">
    <location>
        <begin position="21"/>
        <end position="31"/>
    </location>
</feature>
<name>A0ABW2LKH2_9PSEU</name>
<organism evidence="2 3">
    <name type="scientific">Saccharopolyspora griseoalba</name>
    <dbReference type="NCBI Taxonomy" id="1431848"/>
    <lineage>
        <taxon>Bacteria</taxon>
        <taxon>Bacillati</taxon>
        <taxon>Actinomycetota</taxon>
        <taxon>Actinomycetes</taxon>
        <taxon>Pseudonocardiales</taxon>
        <taxon>Pseudonocardiaceae</taxon>
        <taxon>Saccharopolyspora</taxon>
    </lineage>
</organism>
<feature type="region of interest" description="Disordered" evidence="1">
    <location>
        <begin position="1"/>
        <end position="36"/>
    </location>
</feature>
<comment type="caution">
    <text evidence="2">The sequence shown here is derived from an EMBL/GenBank/DDBJ whole genome shotgun (WGS) entry which is preliminary data.</text>
</comment>
<accession>A0ABW2LKH2</accession>
<dbReference type="InterPro" id="IPR049975">
    <property type="entry name" value="SAV_915-like_dom"/>
</dbReference>
<dbReference type="EMBL" id="JBHTCJ010000005">
    <property type="protein sequence ID" value="MFC7342041.1"/>
    <property type="molecule type" value="Genomic_DNA"/>
</dbReference>
<dbReference type="RefSeq" id="WP_380667528.1">
    <property type="nucleotide sequence ID" value="NZ_JBHTCJ010000005.1"/>
</dbReference>
<evidence type="ECO:0000256" key="1">
    <source>
        <dbReference type="SAM" id="MobiDB-lite"/>
    </source>
</evidence>
<dbReference type="Proteomes" id="UP001596504">
    <property type="component" value="Unassembled WGS sequence"/>
</dbReference>
<sequence>MRAFDAHDIDAAPSVIGPEAVGDEDVDEPAEAEQQPGSTIVYLPVAAPMGSDQHNVTVQLRATDADELTLPVFRDLDTLVACCGQDQAWISVATGDLDDIVAQTGADTVVVDAIVPGHEQDGSADA</sequence>
<dbReference type="NCBIfam" id="NF042914">
    <property type="entry name" value="SAV915_dom"/>
    <property type="match status" value="1"/>
</dbReference>
<evidence type="ECO:0000313" key="3">
    <source>
        <dbReference type="Proteomes" id="UP001596504"/>
    </source>
</evidence>